<evidence type="ECO:0000313" key="2">
    <source>
        <dbReference type="EMBL" id="UNP29432.1"/>
    </source>
</evidence>
<evidence type="ECO:0000313" key="3">
    <source>
        <dbReference type="Proteomes" id="UP000829194"/>
    </source>
</evidence>
<reference evidence="2 3" key="1">
    <citation type="submission" date="2022-03" db="EMBL/GenBank/DDBJ databases">
        <title>Complete genome sequence of Lysobacter capsici VKM B-2533 and Lysobacter gummosus 10.1.1, promising sources of lytic agents.</title>
        <authorList>
            <person name="Tarlachkov S.V."/>
            <person name="Kudryakova I.V."/>
            <person name="Afoshin A.S."/>
            <person name="Leontyevskaya E.A."/>
            <person name="Leontyevskaya N.V."/>
        </authorList>
    </citation>
    <scope>NUCLEOTIDE SEQUENCE [LARGE SCALE GENOMIC DNA]</scope>
    <source>
        <strain evidence="2 3">10.1.1</strain>
    </source>
</reference>
<organism evidence="2 3">
    <name type="scientific">Lysobacter gummosus</name>
    <dbReference type="NCBI Taxonomy" id="262324"/>
    <lineage>
        <taxon>Bacteria</taxon>
        <taxon>Pseudomonadati</taxon>
        <taxon>Pseudomonadota</taxon>
        <taxon>Gammaproteobacteria</taxon>
        <taxon>Lysobacterales</taxon>
        <taxon>Lysobacteraceae</taxon>
        <taxon>Lysobacter</taxon>
    </lineage>
</organism>
<proteinExistence type="predicted"/>
<dbReference type="EMBL" id="CP093547">
    <property type="protein sequence ID" value="UNP29432.1"/>
    <property type="molecule type" value="Genomic_DNA"/>
</dbReference>
<dbReference type="RefSeq" id="WP_057945694.1">
    <property type="nucleotide sequence ID" value="NZ_CP011131.1"/>
</dbReference>
<dbReference type="SUPFAM" id="SSF54637">
    <property type="entry name" value="Thioesterase/thiol ester dehydrase-isomerase"/>
    <property type="match status" value="1"/>
</dbReference>
<name>A0ABY3XA03_9GAMM</name>
<dbReference type="Proteomes" id="UP000829194">
    <property type="component" value="Chromosome"/>
</dbReference>
<accession>A0ABY3XA03</accession>
<dbReference type="InterPro" id="IPR054545">
    <property type="entry name" value="ApeI-like"/>
</dbReference>
<dbReference type="InterPro" id="IPR029069">
    <property type="entry name" value="HotDog_dom_sf"/>
</dbReference>
<evidence type="ECO:0000259" key="1">
    <source>
        <dbReference type="Pfam" id="PF22818"/>
    </source>
</evidence>
<dbReference type="Gene3D" id="3.10.129.10">
    <property type="entry name" value="Hotdog Thioesterase"/>
    <property type="match status" value="1"/>
</dbReference>
<gene>
    <name evidence="2" type="ORF">MOV92_23700</name>
</gene>
<feature type="domain" description="ApeI dehydratase-like" evidence="1">
    <location>
        <begin position="2"/>
        <end position="88"/>
    </location>
</feature>
<protein>
    <submittedName>
        <fullName evidence="2">Beta-hydroxyacyl-ACP dehydratase</fullName>
    </submittedName>
</protein>
<keyword evidence="3" id="KW-1185">Reference proteome</keyword>
<sequence>MQFAISADHPCLPGHFPGRPLVPGVVLLERVIEAVQAAHGPLGALRLPQVKFLQPLLPEQVAEVELETLDARRWRFRVRHSGEVLASGEIVAESLSASSPATDAHA</sequence>
<dbReference type="Pfam" id="PF22818">
    <property type="entry name" value="ApeI-like"/>
    <property type="match status" value="1"/>
</dbReference>